<dbReference type="EMBL" id="LAZR01069990">
    <property type="protein sequence ID" value="KKK46613.1"/>
    <property type="molecule type" value="Genomic_DNA"/>
</dbReference>
<protein>
    <submittedName>
        <fullName evidence="1">Uncharacterized protein</fullName>
    </submittedName>
</protein>
<organism evidence="1">
    <name type="scientific">marine sediment metagenome</name>
    <dbReference type="NCBI Taxonomy" id="412755"/>
    <lineage>
        <taxon>unclassified sequences</taxon>
        <taxon>metagenomes</taxon>
        <taxon>ecological metagenomes</taxon>
    </lineage>
</organism>
<gene>
    <name evidence="1" type="ORF">LCGC14_3163490</name>
</gene>
<dbReference type="AlphaFoldDB" id="A0A0F8VQG8"/>
<name>A0A0F8VQG8_9ZZZZ</name>
<sequence>MIKEYFDNMNLESEVQFHHITRYIFKSGLGGSQNFFTLETKAIN</sequence>
<evidence type="ECO:0000313" key="1">
    <source>
        <dbReference type="EMBL" id="KKK46613.1"/>
    </source>
</evidence>
<proteinExistence type="predicted"/>
<reference evidence="1" key="1">
    <citation type="journal article" date="2015" name="Nature">
        <title>Complex archaea that bridge the gap between prokaryotes and eukaryotes.</title>
        <authorList>
            <person name="Spang A."/>
            <person name="Saw J.H."/>
            <person name="Jorgensen S.L."/>
            <person name="Zaremba-Niedzwiedzka K."/>
            <person name="Martijn J."/>
            <person name="Lind A.E."/>
            <person name="van Eijk R."/>
            <person name="Schleper C."/>
            <person name="Guy L."/>
            <person name="Ettema T.J."/>
        </authorList>
    </citation>
    <scope>NUCLEOTIDE SEQUENCE</scope>
</reference>
<accession>A0A0F8VQG8</accession>
<comment type="caution">
    <text evidence="1">The sequence shown here is derived from an EMBL/GenBank/DDBJ whole genome shotgun (WGS) entry which is preliminary data.</text>
</comment>